<dbReference type="GO" id="GO:0005829">
    <property type="term" value="C:cytosol"/>
    <property type="evidence" value="ECO:0007669"/>
    <property type="project" value="TreeGrafter"/>
</dbReference>
<comment type="caution">
    <text evidence="2">The sequence shown here is derived from an EMBL/GenBank/DDBJ whole genome shotgun (WGS) entry which is preliminary data.</text>
</comment>
<proteinExistence type="predicted"/>
<name>A0A8J3ZX52_9ACTN</name>
<dbReference type="GO" id="GO:0007165">
    <property type="term" value="P:signal transduction"/>
    <property type="evidence" value="ECO:0007669"/>
    <property type="project" value="InterPro"/>
</dbReference>
<protein>
    <submittedName>
        <fullName evidence="2">Chemotaxis protein CheW</fullName>
    </submittedName>
</protein>
<keyword evidence="3" id="KW-1185">Reference proteome</keyword>
<dbReference type="RefSeq" id="WP_239160473.1">
    <property type="nucleotide sequence ID" value="NZ_BOPH01000072.1"/>
</dbReference>
<evidence type="ECO:0000313" key="2">
    <source>
        <dbReference type="EMBL" id="GIJ70095.1"/>
    </source>
</evidence>
<dbReference type="InterPro" id="IPR039315">
    <property type="entry name" value="CheW"/>
</dbReference>
<feature type="domain" description="CheW-like" evidence="1">
    <location>
        <begin position="18"/>
        <end position="167"/>
    </location>
</feature>
<gene>
    <name evidence="2" type="ORF">Voc01_050120</name>
</gene>
<dbReference type="InterPro" id="IPR036061">
    <property type="entry name" value="CheW-like_dom_sf"/>
</dbReference>
<dbReference type="GO" id="GO:0006935">
    <property type="term" value="P:chemotaxis"/>
    <property type="evidence" value="ECO:0007669"/>
    <property type="project" value="InterPro"/>
</dbReference>
<dbReference type="PANTHER" id="PTHR22617:SF41">
    <property type="entry name" value="CHEMOTAXIS SIGNAL TRANSDUCTION SYSTEM ADAPTOR PROTEIN CHEW"/>
    <property type="match status" value="1"/>
</dbReference>
<dbReference type="InterPro" id="IPR002545">
    <property type="entry name" value="CheW-lke_dom"/>
</dbReference>
<dbReference type="Gene3D" id="2.30.30.40">
    <property type="entry name" value="SH3 Domains"/>
    <property type="match status" value="1"/>
</dbReference>
<dbReference type="EMBL" id="BOPH01000072">
    <property type="protein sequence ID" value="GIJ70095.1"/>
    <property type="molecule type" value="Genomic_DNA"/>
</dbReference>
<reference evidence="2" key="1">
    <citation type="submission" date="2021-01" db="EMBL/GenBank/DDBJ databases">
        <title>Whole genome shotgun sequence of Virgisporangium ochraceum NBRC 16418.</title>
        <authorList>
            <person name="Komaki H."/>
            <person name="Tamura T."/>
        </authorList>
    </citation>
    <scope>NUCLEOTIDE SEQUENCE</scope>
    <source>
        <strain evidence="2">NBRC 16418</strain>
    </source>
</reference>
<evidence type="ECO:0000313" key="3">
    <source>
        <dbReference type="Proteomes" id="UP000635606"/>
    </source>
</evidence>
<dbReference type="Proteomes" id="UP000635606">
    <property type="component" value="Unassembled WGS sequence"/>
</dbReference>
<dbReference type="AlphaFoldDB" id="A0A8J3ZX52"/>
<dbReference type="SMART" id="SM00260">
    <property type="entry name" value="CheW"/>
    <property type="match status" value="1"/>
</dbReference>
<dbReference type="PANTHER" id="PTHR22617">
    <property type="entry name" value="CHEMOTAXIS SENSOR HISTIDINE KINASE-RELATED"/>
    <property type="match status" value="1"/>
</dbReference>
<organism evidence="2 3">
    <name type="scientific">Virgisporangium ochraceum</name>
    <dbReference type="NCBI Taxonomy" id="65505"/>
    <lineage>
        <taxon>Bacteria</taxon>
        <taxon>Bacillati</taxon>
        <taxon>Actinomycetota</taxon>
        <taxon>Actinomycetes</taxon>
        <taxon>Micromonosporales</taxon>
        <taxon>Micromonosporaceae</taxon>
        <taxon>Virgisporangium</taxon>
    </lineage>
</organism>
<evidence type="ECO:0000259" key="1">
    <source>
        <dbReference type="PROSITE" id="PS50851"/>
    </source>
</evidence>
<sequence>MTSIGVDRDRSEASVAEATRYLTFTLQGDAYALDIFHVTEILEQRPLTAVPMTPDFIRGVINLRGRAVPVIDLSLRFGHAETVIGRRTSIIIVTISEAVGAEELVSQQIGVLVDAVNKVVTFTPDDIEPAPAFGAGIRADYISGMAKRDNDFIVVLDIGRVLSLRDIAALNNAMAEAAGAGEP</sequence>
<dbReference type="Pfam" id="PF01584">
    <property type="entry name" value="CheW"/>
    <property type="match status" value="1"/>
</dbReference>
<dbReference type="PROSITE" id="PS50851">
    <property type="entry name" value="CHEW"/>
    <property type="match status" value="1"/>
</dbReference>
<dbReference type="Gene3D" id="2.40.50.180">
    <property type="entry name" value="CheA-289, Domain 4"/>
    <property type="match status" value="1"/>
</dbReference>
<dbReference type="SUPFAM" id="SSF50341">
    <property type="entry name" value="CheW-like"/>
    <property type="match status" value="1"/>
</dbReference>
<accession>A0A8J3ZX52</accession>